<dbReference type="EMBL" id="FUYE01000005">
    <property type="protein sequence ID" value="SKA93116.1"/>
    <property type="molecule type" value="Genomic_DNA"/>
</dbReference>
<protein>
    <submittedName>
        <fullName evidence="2">MSHA biogenesis protein MshM</fullName>
    </submittedName>
</protein>
<dbReference type="RefSeq" id="WP_078813248.1">
    <property type="nucleotide sequence ID" value="NZ_FUYE01000005.1"/>
</dbReference>
<dbReference type="InterPro" id="IPR052026">
    <property type="entry name" value="ExeA_AAA_ATPase_DNA-bind"/>
</dbReference>
<dbReference type="Pfam" id="PF13401">
    <property type="entry name" value="AAA_22"/>
    <property type="match status" value="1"/>
</dbReference>
<proteinExistence type="predicted"/>
<dbReference type="InterPro" id="IPR049945">
    <property type="entry name" value="AAA_22"/>
</dbReference>
<organism evidence="2 3">
    <name type="scientific">Prosthecobacter debontii</name>
    <dbReference type="NCBI Taxonomy" id="48467"/>
    <lineage>
        <taxon>Bacteria</taxon>
        <taxon>Pseudomonadati</taxon>
        <taxon>Verrucomicrobiota</taxon>
        <taxon>Verrucomicrobiia</taxon>
        <taxon>Verrucomicrobiales</taxon>
        <taxon>Verrucomicrobiaceae</taxon>
        <taxon>Prosthecobacter</taxon>
    </lineage>
</organism>
<evidence type="ECO:0000313" key="2">
    <source>
        <dbReference type="EMBL" id="SKA93116.1"/>
    </source>
</evidence>
<dbReference type="GO" id="GO:0016887">
    <property type="term" value="F:ATP hydrolysis activity"/>
    <property type="evidence" value="ECO:0007669"/>
    <property type="project" value="InterPro"/>
</dbReference>
<dbReference type="Proteomes" id="UP000190774">
    <property type="component" value="Unassembled WGS sequence"/>
</dbReference>
<reference evidence="3" key="1">
    <citation type="submission" date="2017-02" db="EMBL/GenBank/DDBJ databases">
        <authorList>
            <person name="Varghese N."/>
            <person name="Submissions S."/>
        </authorList>
    </citation>
    <scope>NUCLEOTIDE SEQUENCE [LARGE SCALE GENOMIC DNA]</scope>
    <source>
        <strain evidence="3">ATCC 700200</strain>
    </source>
</reference>
<accession>A0A1T4XU85</accession>
<keyword evidence="3" id="KW-1185">Reference proteome</keyword>
<feature type="domain" description="ORC1/DEAH AAA+ ATPase" evidence="1">
    <location>
        <begin position="47"/>
        <end position="175"/>
    </location>
</feature>
<dbReference type="PANTHER" id="PTHR35894">
    <property type="entry name" value="GENERAL SECRETION PATHWAY PROTEIN A-RELATED"/>
    <property type="match status" value="1"/>
</dbReference>
<name>A0A1T4XU85_9BACT</name>
<gene>
    <name evidence="2" type="ORF">SAMN02745166_02041</name>
</gene>
<evidence type="ECO:0000259" key="1">
    <source>
        <dbReference type="Pfam" id="PF13401"/>
    </source>
</evidence>
<sequence>MLDLLQHWQLVTRPFEATWDTRFFFRSTSHQEALDRLAYVVQEGGMNIGMLTGEIGCGKTLTRAVLQASLPAQEHHVIALENSGFAFEDLLAALLRRLGPQGLEIPPSQLARLDLLETLLIKQAQEGRQVVVMLDEAQDMSMQTLHELRWLTNLNGAGQNLITILLIGQPNLRPMVQSCTDVDQRVGLRYHLQPLSLEVLPEYLAHRLHVAGHPHGLLFDASAIAQLHELTRGVPRTVNRLAKLALEYGWTKDAHQITGSHVNAVAQDIALHQAVPLAA</sequence>
<evidence type="ECO:0000313" key="3">
    <source>
        <dbReference type="Proteomes" id="UP000190774"/>
    </source>
</evidence>
<dbReference type="SUPFAM" id="SSF52540">
    <property type="entry name" value="P-loop containing nucleoside triphosphate hydrolases"/>
    <property type="match status" value="1"/>
</dbReference>
<dbReference type="AlphaFoldDB" id="A0A1T4XU85"/>
<dbReference type="InterPro" id="IPR027417">
    <property type="entry name" value="P-loop_NTPase"/>
</dbReference>
<dbReference type="PANTHER" id="PTHR35894:SF1">
    <property type="entry name" value="PHOSPHORIBULOKINASE _ URIDINE KINASE FAMILY"/>
    <property type="match status" value="1"/>
</dbReference>
<dbReference type="Gene3D" id="3.40.50.300">
    <property type="entry name" value="P-loop containing nucleotide triphosphate hydrolases"/>
    <property type="match status" value="1"/>
</dbReference>
<dbReference type="OrthoDB" id="9815896at2"/>
<dbReference type="STRING" id="48467.SAMN02745166_02041"/>